<evidence type="ECO:0000313" key="3">
    <source>
        <dbReference type="Proteomes" id="UP000576550"/>
    </source>
</evidence>
<protein>
    <submittedName>
        <fullName evidence="2">Uncharacterized protein</fullName>
    </submittedName>
</protein>
<evidence type="ECO:0000256" key="1">
    <source>
        <dbReference type="SAM" id="Phobius"/>
    </source>
</evidence>
<gene>
    <name evidence="2" type="ORF">GX533_03045</name>
</gene>
<evidence type="ECO:0000313" key="2">
    <source>
        <dbReference type="EMBL" id="HHX99622.1"/>
    </source>
</evidence>
<comment type="caution">
    <text evidence="2">The sequence shown here is derived from an EMBL/GenBank/DDBJ whole genome shotgun (WGS) entry which is preliminary data.</text>
</comment>
<proteinExistence type="predicted"/>
<feature type="transmembrane region" description="Helical" evidence="1">
    <location>
        <begin position="54"/>
        <end position="74"/>
    </location>
</feature>
<feature type="transmembrane region" description="Helical" evidence="1">
    <location>
        <begin position="103"/>
        <end position="122"/>
    </location>
</feature>
<dbReference type="EMBL" id="DUTP01000005">
    <property type="protein sequence ID" value="HHX99622.1"/>
    <property type="molecule type" value="Genomic_DNA"/>
</dbReference>
<keyword evidence="1" id="KW-1133">Transmembrane helix</keyword>
<dbReference type="Proteomes" id="UP000576550">
    <property type="component" value="Unassembled WGS sequence"/>
</dbReference>
<sequence length="156" mass="18190">MKKVSKKGKTEEEQYKQLDLEIEEPFKNRFYKIKKDFDDVVIKLEVVKFLKDPLVWAALMAFLILTLYQVYIISTNINSLPTSLPIFKFYINPKNILTPKEMIYLYPIISTTISVPTFIFASRNYSREKHLTKLLLVSIIIAIISLTVILVNLVNN</sequence>
<dbReference type="AlphaFoldDB" id="A0A832QFN1"/>
<name>A0A832QFN1_9BACT</name>
<organism evidence="2 3">
    <name type="scientific">Candidatus Dojkabacteria bacterium</name>
    <dbReference type="NCBI Taxonomy" id="2099670"/>
    <lineage>
        <taxon>Bacteria</taxon>
        <taxon>Candidatus Dojkabacteria</taxon>
    </lineage>
</organism>
<keyword evidence="1" id="KW-0812">Transmembrane</keyword>
<reference evidence="2 3" key="1">
    <citation type="journal article" date="2020" name="Biotechnol. Biofuels">
        <title>New insights from the biogas microbiome by comprehensive genome-resolved metagenomics of nearly 1600 species originating from multiple anaerobic digesters.</title>
        <authorList>
            <person name="Campanaro S."/>
            <person name="Treu L."/>
            <person name="Rodriguez-R L.M."/>
            <person name="Kovalovszki A."/>
            <person name="Ziels R.M."/>
            <person name="Maus I."/>
            <person name="Zhu X."/>
            <person name="Kougias P.G."/>
            <person name="Basile A."/>
            <person name="Luo G."/>
            <person name="Schluter A."/>
            <person name="Konstantinidis K.T."/>
            <person name="Angelidaki I."/>
        </authorList>
    </citation>
    <scope>NUCLEOTIDE SEQUENCE [LARGE SCALE GENOMIC DNA]</scope>
    <source>
        <strain evidence="2">AS05jafATM_89</strain>
    </source>
</reference>
<keyword evidence="1" id="KW-0472">Membrane</keyword>
<accession>A0A832QFN1</accession>
<feature type="transmembrane region" description="Helical" evidence="1">
    <location>
        <begin position="134"/>
        <end position="154"/>
    </location>
</feature>